<gene>
    <name evidence="3" type="ORF">GKZ75_09630</name>
</gene>
<feature type="region of interest" description="Disordered" evidence="2">
    <location>
        <begin position="158"/>
        <end position="185"/>
    </location>
</feature>
<keyword evidence="1" id="KW-0175">Coiled coil</keyword>
<dbReference type="EMBL" id="WMHZ01000012">
    <property type="protein sequence ID" value="NDO78477.1"/>
    <property type="molecule type" value="Genomic_DNA"/>
</dbReference>
<name>A0A6N9R0Q2_9MICC</name>
<protein>
    <recommendedName>
        <fullName evidence="5">DUF1983 domain-containing protein</fullName>
    </recommendedName>
</protein>
<accession>A0A6N9R0Q2</accession>
<proteinExistence type="predicted"/>
<evidence type="ECO:0000256" key="2">
    <source>
        <dbReference type="SAM" id="MobiDB-lite"/>
    </source>
</evidence>
<dbReference type="RefSeq" id="WP_162229813.1">
    <property type="nucleotide sequence ID" value="NZ_WMHZ01000012.1"/>
</dbReference>
<dbReference type="Proteomes" id="UP000471026">
    <property type="component" value="Unassembled WGS sequence"/>
</dbReference>
<dbReference type="AlphaFoldDB" id="A0A6N9R0Q2"/>
<comment type="caution">
    <text evidence="3">The sequence shown here is derived from an EMBL/GenBank/DDBJ whole genome shotgun (WGS) entry which is preliminary data.</text>
</comment>
<organism evidence="3 4">
    <name type="scientific">Kocuria marina subsp. indica</name>
    <dbReference type="NCBI Taxonomy" id="1049583"/>
    <lineage>
        <taxon>Bacteria</taxon>
        <taxon>Bacillati</taxon>
        <taxon>Actinomycetota</taxon>
        <taxon>Actinomycetes</taxon>
        <taxon>Micrococcales</taxon>
        <taxon>Micrococcaceae</taxon>
        <taxon>Kocuria</taxon>
    </lineage>
</organism>
<dbReference type="Gene3D" id="1.20.5.340">
    <property type="match status" value="1"/>
</dbReference>
<feature type="compositionally biased region" description="Polar residues" evidence="2">
    <location>
        <begin position="158"/>
        <end position="183"/>
    </location>
</feature>
<sequence>MKYENQRPDLVDQIKTLVQSANSVKTVPHGIKTVNPGEGLQMLSPDGSEIFWDWETAHEYDTRIAEGQAAIDQARADLDKAEADLAAGAIRVDENRAILDALGPRVDAAESTITQASQNLTALEGTVGDVSAAAAAAQSTAQDALLLGFDRNIVPSNGDGSSQAGWEQFGWNTSGTGQNNGNPGSYWLQGRKNGLTREFGAVPGEYTWAASVKASIIDTRWYLQLRLRDAAGASLGNPYLVVSQVVPNGSWLTSSGTVTLPPGTARADLYVYGQHPNGAQDPGAYQWYTGISLRRMIPGALVVNGSITGTQIAGESVAAEVVRSMTAEHRKLVVTEDALLAQATVLGTLTADQINSRRLIRGRDAILSGTVDVAQLNVTGAMSAEIVRAMDIQARRGIFTEGLTAQDATLLGTTVAETLNAGTVAARIMTSGLLQTTTAANRGVKIDNSGIRAWDSSGRQTMKIDGVSNYMTGEFSTAQSGQRVKISNAGNTAAIDLFASRSTSDHVGIWYDSPDTNVLNSVGRVLAISGSSYTRDSPGVEMWPMRGTFGFRGRWQQETDATKFVEIFNKNGLNAGAWAQIEIPFQSAFPTNNSLLFPLVSAERGAGADVVVMVQSITASSITMVVVNKSNSGNSGAIKLRAAVFNLNS</sequence>
<evidence type="ECO:0000256" key="1">
    <source>
        <dbReference type="SAM" id="Coils"/>
    </source>
</evidence>
<evidence type="ECO:0000313" key="3">
    <source>
        <dbReference type="EMBL" id="NDO78477.1"/>
    </source>
</evidence>
<evidence type="ECO:0008006" key="5">
    <source>
        <dbReference type="Google" id="ProtNLM"/>
    </source>
</evidence>
<reference evidence="3 4" key="1">
    <citation type="submission" date="2019-11" db="EMBL/GenBank/DDBJ databases">
        <title>Draft genome sequence of Kocuria indica DP-K7, a methyl red degrading Actinobacterium.</title>
        <authorList>
            <person name="Kumaran S."/>
            <person name="Tischler D."/>
            <person name="Ngo A.C.R."/>
            <person name="Schultes F."/>
        </authorList>
    </citation>
    <scope>NUCLEOTIDE SEQUENCE [LARGE SCALE GENOMIC DNA]</scope>
    <source>
        <strain evidence="3 4">DP-K7</strain>
    </source>
</reference>
<feature type="coiled-coil region" evidence="1">
    <location>
        <begin position="64"/>
        <end position="126"/>
    </location>
</feature>
<evidence type="ECO:0000313" key="4">
    <source>
        <dbReference type="Proteomes" id="UP000471026"/>
    </source>
</evidence>